<organism evidence="2 3">
    <name type="scientific">Terrisporobacter othiniensis</name>
    <dbReference type="NCBI Taxonomy" id="1577792"/>
    <lineage>
        <taxon>Bacteria</taxon>
        <taxon>Bacillati</taxon>
        <taxon>Bacillota</taxon>
        <taxon>Clostridia</taxon>
        <taxon>Peptostreptococcales</taxon>
        <taxon>Peptostreptococcaceae</taxon>
        <taxon>Terrisporobacter</taxon>
    </lineage>
</organism>
<sequence>MNELCNLSIKELIESIDENILTTKETRKNLIIERNFEKDSDKREIKSICIKDCDDDLYRFRMQKFELSRMIKEHALYAYKKLDRNKTAQERQVQEKHTSNSIPKVDDFNLPLE</sequence>
<keyword evidence="3" id="KW-1185">Reference proteome</keyword>
<protein>
    <submittedName>
        <fullName evidence="2">Uncharacterized protein</fullName>
    </submittedName>
</protein>
<evidence type="ECO:0000313" key="3">
    <source>
        <dbReference type="Proteomes" id="UP000031189"/>
    </source>
</evidence>
<dbReference type="Proteomes" id="UP000031189">
    <property type="component" value="Unassembled WGS sequence"/>
</dbReference>
<dbReference type="AlphaFoldDB" id="A0A0B3W1N7"/>
<evidence type="ECO:0000313" key="2">
    <source>
        <dbReference type="EMBL" id="KHS56182.1"/>
    </source>
</evidence>
<evidence type="ECO:0000256" key="1">
    <source>
        <dbReference type="SAM" id="MobiDB-lite"/>
    </source>
</evidence>
<feature type="compositionally biased region" description="Basic and acidic residues" evidence="1">
    <location>
        <begin position="88"/>
        <end position="98"/>
    </location>
</feature>
<dbReference type="EMBL" id="JWHR01000121">
    <property type="protein sequence ID" value="KHS56182.1"/>
    <property type="molecule type" value="Genomic_DNA"/>
</dbReference>
<name>A0A0B3W1N7_9FIRM</name>
<gene>
    <name evidence="2" type="ORF">QX51_15600</name>
</gene>
<comment type="caution">
    <text evidence="2">The sequence shown here is derived from an EMBL/GenBank/DDBJ whole genome shotgun (WGS) entry which is preliminary data.</text>
</comment>
<accession>A0A0B3W1N7</accession>
<dbReference type="RefSeq" id="WP_039680811.1">
    <property type="nucleotide sequence ID" value="NZ_JWHR01000121.1"/>
</dbReference>
<proteinExistence type="predicted"/>
<reference evidence="2 3" key="1">
    <citation type="submission" date="2014-12" db="EMBL/GenBank/DDBJ databases">
        <title>Draft genome sequence of Terrisporobacter sp. 08-306576, isolated from the blood culture of a bacteremia patient.</title>
        <authorList>
            <person name="Lund L.C."/>
            <person name="Sydenham T.V."/>
            <person name="Hogh S.V."/>
            <person name="Skov M.N."/>
            <person name="Kemp M."/>
            <person name="Justesen U.S."/>
        </authorList>
    </citation>
    <scope>NUCLEOTIDE SEQUENCE [LARGE SCALE GENOMIC DNA]</scope>
    <source>
        <strain evidence="2 3">08-306576</strain>
    </source>
</reference>
<feature type="region of interest" description="Disordered" evidence="1">
    <location>
        <begin position="88"/>
        <end position="113"/>
    </location>
</feature>